<comment type="subcellular location">
    <subcellularLocation>
        <location evidence="1">Nucleus</location>
    </subcellularLocation>
</comment>
<proteinExistence type="inferred from homology"/>
<feature type="compositionally biased region" description="Basic and acidic residues" evidence="6">
    <location>
        <begin position="895"/>
        <end position="909"/>
    </location>
</feature>
<feature type="compositionally biased region" description="Polar residues" evidence="6">
    <location>
        <begin position="837"/>
        <end position="846"/>
    </location>
</feature>
<dbReference type="GO" id="GO:0003713">
    <property type="term" value="F:transcription coactivator activity"/>
    <property type="evidence" value="ECO:0007669"/>
    <property type="project" value="TreeGrafter"/>
</dbReference>
<comment type="similarity">
    <text evidence="2">Belongs to the NGG1 family.</text>
</comment>
<feature type="region of interest" description="Disordered" evidence="6">
    <location>
        <begin position="813"/>
        <end position="912"/>
    </location>
</feature>
<organism evidence="7 8">
    <name type="scientific">Tilletia horrida</name>
    <dbReference type="NCBI Taxonomy" id="155126"/>
    <lineage>
        <taxon>Eukaryota</taxon>
        <taxon>Fungi</taxon>
        <taxon>Dikarya</taxon>
        <taxon>Basidiomycota</taxon>
        <taxon>Ustilaginomycotina</taxon>
        <taxon>Exobasidiomycetes</taxon>
        <taxon>Tilletiales</taxon>
        <taxon>Tilletiaceae</taxon>
        <taxon>Tilletia</taxon>
    </lineage>
</organism>
<keyword evidence="5" id="KW-0539">Nucleus</keyword>
<dbReference type="PANTHER" id="PTHR13556:SF2">
    <property type="entry name" value="TRANSCRIPTIONAL ADAPTER 3"/>
    <property type="match status" value="1"/>
</dbReference>
<feature type="compositionally biased region" description="Low complexity" evidence="6">
    <location>
        <begin position="150"/>
        <end position="170"/>
    </location>
</feature>
<feature type="compositionally biased region" description="Polar residues" evidence="6">
    <location>
        <begin position="339"/>
        <end position="356"/>
    </location>
</feature>
<accession>A0AAN6GWE4</accession>
<name>A0AAN6GWE4_9BASI</name>
<evidence type="ECO:0000313" key="7">
    <source>
        <dbReference type="EMBL" id="KAK0556069.1"/>
    </source>
</evidence>
<evidence type="ECO:0000313" key="8">
    <source>
        <dbReference type="Proteomes" id="UP001176517"/>
    </source>
</evidence>
<feature type="compositionally biased region" description="Polar residues" evidence="6">
    <location>
        <begin position="14"/>
        <end position="31"/>
    </location>
</feature>
<comment type="caution">
    <text evidence="7">The sequence shown here is derived from an EMBL/GenBank/DDBJ whole genome shotgun (WGS) entry which is preliminary data.</text>
</comment>
<dbReference type="Pfam" id="PF10198">
    <property type="entry name" value="Ada3"/>
    <property type="match status" value="1"/>
</dbReference>
<dbReference type="GO" id="GO:0006357">
    <property type="term" value="P:regulation of transcription by RNA polymerase II"/>
    <property type="evidence" value="ECO:0007669"/>
    <property type="project" value="TreeGrafter"/>
</dbReference>
<reference evidence="7" key="1">
    <citation type="journal article" date="2023" name="PhytoFront">
        <title>Draft Genome Resources of Seven Strains of Tilletia horrida, Causal Agent of Kernel Smut of Rice.</title>
        <authorList>
            <person name="Khanal S."/>
            <person name="Antony Babu S."/>
            <person name="Zhou X.G."/>
        </authorList>
    </citation>
    <scope>NUCLEOTIDE SEQUENCE</scope>
    <source>
        <strain evidence="7">TX6</strain>
    </source>
</reference>
<evidence type="ECO:0000256" key="1">
    <source>
        <dbReference type="ARBA" id="ARBA00004123"/>
    </source>
</evidence>
<feature type="compositionally biased region" description="Basic and acidic residues" evidence="6">
    <location>
        <begin position="96"/>
        <end position="111"/>
    </location>
</feature>
<dbReference type="GO" id="GO:0000124">
    <property type="term" value="C:SAGA complex"/>
    <property type="evidence" value="ECO:0007669"/>
    <property type="project" value="TreeGrafter"/>
</dbReference>
<dbReference type="InterPro" id="IPR019340">
    <property type="entry name" value="Histone_AcTrfase_su3"/>
</dbReference>
<keyword evidence="8" id="KW-1185">Reference proteome</keyword>
<dbReference type="EMBL" id="JAPDMZ010000020">
    <property type="protein sequence ID" value="KAK0556069.1"/>
    <property type="molecule type" value="Genomic_DNA"/>
</dbReference>
<feature type="region of interest" description="Disordered" evidence="6">
    <location>
        <begin position="1"/>
        <end position="40"/>
    </location>
</feature>
<feature type="region of interest" description="Disordered" evidence="6">
    <location>
        <begin position="962"/>
        <end position="991"/>
    </location>
</feature>
<feature type="compositionally biased region" description="Acidic residues" evidence="6">
    <location>
        <begin position="876"/>
        <end position="887"/>
    </location>
</feature>
<gene>
    <name evidence="7" type="primary">NGG1</name>
    <name evidence="7" type="ORF">OC846_001399</name>
</gene>
<feature type="compositionally biased region" description="Low complexity" evidence="6">
    <location>
        <begin position="277"/>
        <end position="290"/>
    </location>
</feature>
<feature type="region of interest" description="Disordered" evidence="6">
    <location>
        <begin position="691"/>
        <end position="740"/>
    </location>
</feature>
<evidence type="ECO:0000256" key="6">
    <source>
        <dbReference type="SAM" id="MobiDB-lite"/>
    </source>
</evidence>
<evidence type="ECO:0000256" key="5">
    <source>
        <dbReference type="ARBA" id="ARBA00023242"/>
    </source>
</evidence>
<evidence type="ECO:0000256" key="3">
    <source>
        <dbReference type="ARBA" id="ARBA00023015"/>
    </source>
</evidence>
<feature type="region of interest" description="Disordered" evidence="6">
    <location>
        <begin position="1062"/>
        <end position="1094"/>
    </location>
</feature>
<feature type="compositionally biased region" description="Low complexity" evidence="6">
    <location>
        <begin position="382"/>
        <end position="405"/>
    </location>
</feature>
<keyword evidence="3" id="KW-0805">Transcription regulation</keyword>
<feature type="compositionally biased region" description="Polar residues" evidence="6">
    <location>
        <begin position="976"/>
        <end position="990"/>
    </location>
</feature>
<feature type="region of interest" description="Disordered" evidence="6">
    <location>
        <begin position="90"/>
        <end position="111"/>
    </location>
</feature>
<feature type="compositionally biased region" description="Acidic residues" evidence="6">
    <location>
        <begin position="962"/>
        <end position="975"/>
    </location>
</feature>
<feature type="region of interest" description="Disordered" evidence="6">
    <location>
        <begin position="208"/>
        <end position="290"/>
    </location>
</feature>
<feature type="region of interest" description="Disordered" evidence="6">
    <location>
        <begin position="125"/>
        <end position="192"/>
    </location>
</feature>
<evidence type="ECO:0000256" key="4">
    <source>
        <dbReference type="ARBA" id="ARBA00023163"/>
    </source>
</evidence>
<feature type="region of interest" description="Disordered" evidence="6">
    <location>
        <begin position="1185"/>
        <end position="1226"/>
    </location>
</feature>
<protein>
    <submittedName>
        <fullName evidence="7">Transcriptional regulator</fullName>
    </submittedName>
</protein>
<feature type="compositionally biased region" description="Basic and acidic residues" evidence="6">
    <location>
        <begin position="814"/>
        <end position="826"/>
    </location>
</feature>
<feature type="region of interest" description="Disordered" evidence="6">
    <location>
        <begin position="450"/>
        <end position="501"/>
    </location>
</feature>
<dbReference type="AlphaFoldDB" id="A0AAN6GWE4"/>
<evidence type="ECO:0000256" key="2">
    <source>
        <dbReference type="ARBA" id="ARBA00005330"/>
    </source>
</evidence>
<feature type="compositionally biased region" description="Low complexity" evidence="6">
    <location>
        <begin position="1195"/>
        <end position="1211"/>
    </location>
</feature>
<feature type="region of interest" description="Disordered" evidence="6">
    <location>
        <begin position="322"/>
        <end position="405"/>
    </location>
</feature>
<feature type="compositionally biased region" description="Low complexity" evidence="6">
    <location>
        <begin position="450"/>
        <end position="485"/>
    </location>
</feature>
<dbReference type="Proteomes" id="UP001176517">
    <property type="component" value="Unassembled WGS sequence"/>
</dbReference>
<dbReference type="GO" id="GO:0005634">
    <property type="term" value="C:nucleus"/>
    <property type="evidence" value="ECO:0007669"/>
    <property type="project" value="UniProtKB-SubCell"/>
</dbReference>
<sequence>MESSGNIPSSSSSLFATYTGPNVAGSSQHTPGASAAASAVGSSASRSTFRAFLPPASTAALPTTDLIPGLEELAGLQSTLSKLKERVGLTRNGVRQTRESARLRREGLRTKAEQEAAKLESLALASAEEGGAGADTESEEGQIPEEKAKAMSLASAGTSSSAAPGSSSPARKQSLSSASVPRQAVPITAGSPLSASEIAARAFYSHNRTDSKDSTASQPRSIADLPNIPLRPTAGSESPSLPQLGAAITSPIPDSNSQPSRPHATDAADPLRTVGIPSAATSPLTSALSTASPPIGTVNSITFNAGPHQGPISPVLSVADLASSTSDRGKDKKRKRESSNTPGPTVPSSVRARSNTAEAEASSAGSGEGLESEQAKSSGEDALVAQVSAASSTVASNTPAASTPALAATPTTAAAAAAAPRLAVKLKLNPASRTHFQNAAAAAAAARAAGGANSPAPGPSTPTSSSFTTGRRDSTGAGANTGASGPVLVPSSSMRPGRIGPDGRMIDFPPHPEEPPTLSWALPPRTPSSVIPKRPASQPPKPYARAPEQVQIDWTRWDWKAGVLGMNPVIGSARAGTPGVVGDESVGTPGPSHDSLARQAMRKDKKGKEIQQTPIATFYAYTDAFFKTLTEDDLAWLSTESDDPQPFQMPPLGRYYRDAWAEEDAATMAAAAAAGYDTSSFDLSSGSWGANARGRTGSTPSGFFGTPGPDDSHGANKRGGSNANSNRRRTRSSTLGGLVGGGTGGVYSNMQAVHFTPAQMRDAHLFRDEEAKGGPLTERIVSALMPVAEEEVEGGIGGEAVPSANVVELLDGGEDQHGESADRDGEGGVEQEGANAESGQGPSNDGATLADSMTADGAPARASSPLKYRLKQEPGTEGDDADPDTEGEGSGGLPMDRRGDGRGPDKAAQEQDLASFESRLALELRAISVLSPTEAGNAAAAAASAAKMSVSRTQDDADADAMDLDADADGDDDEPIQSSVGGRSSKTGVGSSLPFFDPTLRTDDEISSALRQAQRALREQMTINSARKKRLFEIAHDRMAYQDFANALHSVEKDVEQHWYKRQRQQKARREREKEAAAAGRPRPRVSAVTGGGGPVTHAEIAAAALAGGYSSSSSTDSPTMSHAVLPGGPPTGQYASLPEPLAAALERRQKLKYAFDPLFLDVCPHSWKTPEESVFEDLKVGKNSIEGGTGGPKTGAATASAAAADASTGGVVPMTGVEQDQESAV</sequence>
<feature type="compositionally biased region" description="Low complexity" evidence="6">
    <location>
        <begin position="1"/>
        <end position="13"/>
    </location>
</feature>
<feature type="compositionally biased region" description="Polar residues" evidence="6">
    <location>
        <begin position="171"/>
        <end position="180"/>
    </location>
</feature>
<keyword evidence="4" id="KW-0804">Transcription</keyword>
<dbReference type="PANTHER" id="PTHR13556">
    <property type="entry name" value="TRANSCRIPTIONAL ADAPTER 3-RELATED"/>
    <property type="match status" value="1"/>
</dbReference>